<dbReference type="SUPFAM" id="SSF51161">
    <property type="entry name" value="Trimeric LpxA-like enzymes"/>
    <property type="match status" value="1"/>
</dbReference>
<proteinExistence type="predicted"/>
<dbReference type="CDD" id="cd05636">
    <property type="entry name" value="LbH_G1P_TT_C_like"/>
    <property type="match status" value="1"/>
</dbReference>
<evidence type="ECO:0000313" key="4">
    <source>
        <dbReference type="EMBL" id="MBK1791800.1"/>
    </source>
</evidence>
<dbReference type="EMBL" id="JAENIM010000041">
    <property type="protein sequence ID" value="MBK1791800.1"/>
    <property type="molecule type" value="Genomic_DNA"/>
</dbReference>
<dbReference type="Proteomes" id="UP000624703">
    <property type="component" value="Unassembled WGS sequence"/>
</dbReference>
<keyword evidence="2" id="KW-0012">Acyltransferase</keyword>
<dbReference type="InterPro" id="IPR050065">
    <property type="entry name" value="GlmU-like"/>
</dbReference>
<reference evidence="4" key="1">
    <citation type="submission" date="2021-01" db="EMBL/GenBank/DDBJ databases">
        <title>Modified the classification status of verrucomicrobia.</title>
        <authorList>
            <person name="Feng X."/>
        </authorList>
    </citation>
    <scope>NUCLEOTIDE SEQUENCE</scope>
    <source>
        <strain evidence="4">_KCTC 22039</strain>
    </source>
</reference>
<dbReference type="RefSeq" id="WP_200311819.1">
    <property type="nucleotide sequence ID" value="NZ_JAENIM010000041.1"/>
</dbReference>
<dbReference type="GO" id="GO:0016779">
    <property type="term" value="F:nucleotidyltransferase activity"/>
    <property type="evidence" value="ECO:0007669"/>
    <property type="project" value="UniProtKB-ARBA"/>
</dbReference>
<dbReference type="GO" id="GO:0016746">
    <property type="term" value="F:acyltransferase activity"/>
    <property type="evidence" value="ECO:0007669"/>
    <property type="project" value="UniProtKB-KW"/>
</dbReference>
<name>A0A8J7SM34_9BACT</name>
<evidence type="ECO:0000259" key="3">
    <source>
        <dbReference type="Pfam" id="PF25087"/>
    </source>
</evidence>
<dbReference type="PANTHER" id="PTHR43584:SF8">
    <property type="entry name" value="N-ACETYLMURAMATE ALPHA-1-PHOSPHATE URIDYLYLTRANSFERASE"/>
    <property type="match status" value="1"/>
</dbReference>
<keyword evidence="5" id="KW-1185">Reference proteome</keyword>
<sequence length="290" mass="31201">MSIQLIPSNELTSWWPLNTVDKAGDYQIAGSTLHDLQLAMVPADVRLTQFDNAWISHSDWLALLESGQDAVLESADAEVLAWTGDSAERPVGALIVVASANSFRIRFPWQLIAVNEQIVVTLDRDVIEGEVHPQAVIEGHITLGKGSRILPGVFIEGNVVIGENCKIGPNCYLRGSTTIGDNCHIGQAVEIKNSLIGNKTAVGHLSYIGDSVLGHGVNLGAGTITSNLRHDGKNHRSIVDENLIDTGRRKFGAIIGDGTHTGIHTAIYPGRKLAANTTTRPNETVQKDIQ</sequence>
<protein>
    <recommendedName>
        <fullName evidence="3">Mannose-1-phosphate guanyltransferase C-terminal domain-containing protein</fullName>
    </recommendedName>
</protein>
<organism evidence="4 5">
    <name type="scientific">Persicirhabdus sediminis</name>
    <dbReference type="NCBI Taxonomy" id="454144"/>
    <lineage>
        <taxon>Bacteria</taxon>
        <taxon>Pseudomonadati</taxon>
        <taxon>Verrucomicrobiota</taxon>
        <taxon>Verrucomicrobiia</taxon>
        <taxon>Verrucomicrobiales</taxon>
        <taxon>Verrucomicrobiaceae</taxon>
        <taxon>Persicirhabdus</taxon>
    </lineage>
</organism>
<comment type="caution">
    <text evidence="4">The sequence shown here is derived from an EMBL/GenBank/DDBJ whole genome shotgun (WGS) entry which is preliminary data.</text>
</comment>
<evidence type="ECO:0000256" key="1">
    <source>
        <dbReference type="ARBA" id="ARBA00022679"/>
    </source>
</evidence>
<accession>A0A8J7SM34</accession>
<dbReference type="Pfam" id="PF25087">
    <property type="entry name" value="GMPPB_C"/>
    <property type="match status" value="1"/>
</dbReference>
<keyword evidence="1" id="KW-0808">Transferase</keyword>
<dbReference type="AlphaFoldDB" id="A0A8J7SM34"/>
<gene>
    <name evidence="4" type="ORF">JIN82_11615</name>
</gene>
<dbReference type="Gene3D" id="2.160.10.10">
    <property type="entry name" value="Hexapeptide repeat proteins"/>
    <property type="match status" value="1"/>
</dbReference>
<dbReference type="InterPro" id="IPR056729">
    <property type="entry name" value="GMPPB_C"/>
</dbReference>
<dbReference type="PANTHER" id="PTHR43584">
    <property type="entry name" value="NUCLEOTIDYL TRANSFERASE"/>
    <property type="match status" value="1"/>
</dbReference>
<evidence type="ECO:0000313" key="5">
    <source>
        <dbReference type="Proteomes" id="UP000624703"/>
    </source>
</evidence>
<dbReference type="InterPro" id="IPR011004">
    <property type="entry name" value="Trimer_LpxA-like_sf"/>
</dbReference>
<evidence type="ECO:0000256" key="2">
    <source>
        <dbReference type="ARBA" id="ARBA00023315"/>
    </source>
</evidence>
<feature type="domain" description="Mannose-1-phosphate guanyltransferase C-terminal" evidence="3">
    <location>
        <begin position="155"/>
        <end position="227"/>
    </location>
</feature>